<evidence type="ECO:0000313" key="3">
    <source>
        <dbReference type="EMBL" id="GGA30180.1"/>
    </source>
</evidence>
<feature type="domain" description="FecR protein" evidence="1">
    <location>
        <begin position="152"/>
        <end position="240"/>
    </location>
</feature>
<keyword evidence="4" id="KW-1185">Reference proteome</keyword>
<dbReference type="Gene3D" id="2.60.120.1440">
    <property type="match status" value="1"/>
</dbReference>
<dbReference type="PANTHER" id="PTHR30273">
    <property type="entry name" value="PERIPLASMIC SIGNAL SENSOR AND SIGMA FACTOR ACTIVATOR FECR-RELATED"/>
    <property type="match status" value="1"/>
</dbReference>
<dbReference type="Proteomes" id="UP000620046">
    <property type="component" value="Unassembled WGS sequence"/>
</dbReference>
<dbReference type="InterPro" id="IPR012373">
    <property type="entry name" value="Ferrdict_sens_TM"/>
</dbReference>
<accession>A0ABQ1FTE5</accession>
<evidence type="ECO:0000259" key="1">
    <source>
        <dbReference type="Pfam" id="PF04773"/>
    </source>
</evidence>
<gene>
    <name evidence="3" type="ORF">GCM10010981_18970</name>
</gene>
<name>A0ABQ1FTE5_9GAMM</name>
<reference evidence="4" key="1">
    <citation type="journal article" date="2019" name="Int. J. Syst. Evol. Microbiol.">
        <title>The Global Catalogue of Microorganisms (GCM) 10K type strain sequencing project: providing services to taxonomists for standard genome sequencing and annotation.</title>
        <authorList>
            <consortium name="The Broad Institute Genomics Platform"/>
            <consortium name="The Broad Institute Genome Sequencing Center for Infectious Disease"/>
            <person name="Wu L."/>
            <person name="Ma J."/>
        </authorList>
    </citation>
    <scope>NUCLEOTIDE SEQUENCE [LARGE SCALE GENOMIC DNA]</scope>
    <source>
        <strain evidence="4">CGMCC 1.15439</strain>
    </source>
</reference>
<dbReference type="RefSeq" id="WP_188793957.1">
    <property type="nucleotide sequence ID" value="NZ_BMJA01000001.1"/>
</dbReference>
<evidence type="ECO:0000313" key="4">
    <source>
        <dbReference type="Proteomes" id="UP000620046"/>
    </source>
</evidence>
<dbReference type="EMBL" id="BMJA01000001">
    <property type="protein sequence ID" value="GGA30180.1"/>
    <property type="molecule type" value="Genomic_DNA"/>
</dbReference>
<dbReference type="Pfam" id="PF04773">
    <property type="entry name" value="FecR"/>
    <property type="match status" value="1"/>
</dbReference>
<feature type="domain" description="FecR N-terminal" evidence="2">
    <location>
        <begin position="19"/>
        <end position="54"/>
    </location>
</feature>
<organism evidence="3 4">
    <name type="scientific">Dyella nitratireducens</name>
    <dbReference type="NCBI Taxonomy" id="1849580"/>
    <lineage>
        <taxon>Bacteria</taxon>
        <taxon>Pseudomonadati</taxon>
        <taxon>Pseudomonadota</taxon>
        <taxon>Gammaproteobacteria</taxon>
        <taxon>Lysobacterales</taxon>
        <taxon>Rhodanobacteraceae</taxon>
        <taxon>Dyella</taxon>
    </lineage>
</organism>
<dbReference type="PIRSF" id="PIRSF018266">
    <property type="entry name" value="FecR"/>
    <property type="match status" value="1"/>
</dbReference>
<sequence>MNNESTHFDAVRQARRITEQAVTWYIEQQEPLSERQRVAFLDWLRASPKHVAEYFAIVQMHGDMKAAASLQKLTSGELVEKARRENPVVMFPHMEKVMPEERHTQPARGTLAKYAFAAAASAATIATTWLGIAHWRSMPMHSEPIVAEHYAAANAVQSLTLADGTLIQLDRNSSIDVHFDSHYRRIEVQHGHALFDVGKDPARPMFVDVGGHILQDIGTIFDVKRDASGDTLTVISGRVRVLNAHEPSAKGDDLPLPGTAIADLTAGQQIELDAAHASPVHPVQIAKATDWLPADISFQHETIANVARRFNAYTSTPLEIDDEAIAGKHISGVFHANNPQAFVAYLSTLPDVRVIHGSDRIRVVAVHRTDTKAGKL</sequence>
<comment type="caution">
    <text evidence="3">The sequence shown here is derived from an EMBL/GenBank/DDBJ whole genome shotgun (WGS) entry which is preliminary data.</text>
</comment>
<protein>
    <submittedName>
        <fullName evidence="3">Sensor</fullName>
    </submittedName>
</protein>
<dbReference type="InterPro" id="IPR032623">
    <property type="entry name" value="FecR_N"/>
</dbReference>
<evidence type="ECO:0000259" key="2">
    <source>
        <dbReference type="Pfam" id="PF16220"/>
    </source>
</evidence>
<dbReference type="PANTHER" id="PTHR30273:SF2">
    <property type="entry name" value="PROTEIN FECR"/>
    <property type="match status" value="1"/>
</dbReference>
<dbReference type="InterPro" id="IPR006860">
    <property type="entry name" value="FecR"/>
</dbReference>
<proteinExistence type="predicted"/>
<dbReference type="Pfam" id="PF16220">
    <property type="entry name" value="DUF4880"/>
    <property type="match status" value="1"/>
</dbReference>